<evidence type="ECO:0000256" key="4">
    <source>
        <dbReference type="ARBA" id="ARBA00022729"/>
    </source>
</evidence>
<organism evidence="10 11">
    <name type="scientific">Babesia microti (strain RI)</name>
    <dbReference type="NCBI Taxonomy" id="1133968"/>
    <lineage>
        <taxon>Eukaryota</taxon>
        <taxon>Sar</taxon>
        <taxon>Alveolata</taxon>
        <taxon>Apicomplexa</taxon>
        <taxon>Aconoidasida</taxon>
        <taxon>Piroplasmida</taxon>
        <taxon>Babesiidae</taxon>
        <taxon>Babesia</taxon>
    </lineage>
</organism>
<gene>
    <name evidence="10" type="ORF">BMR1_03g00485</name>
</gene>
<dbReference type="VEuPathDB" id="PiroplasmaDB:BMR1_03g00485"/>
<dbReference type="GO" id="GO:0009986">
    <property type="term" value="C:cell surface"/>
    <property type="evidence" value="ECO:0007669"/>
    <property type="project" value="UniProtKB-SubCell"/>
</dbReference>
<keyword evidence="6" id="KW-1015">Disulfide bond</keyword>
<evidence type="ECO:0000313" key="11">
    <source>
        <dbReference type="Proteomes" id="UP000002899"/>
    </source>
</evidence>
<dbReference type="InterPro" id="IPR010884">
    <property type="entry name" value="6_CYS_dom"/>
</dbReference>
<protein>
    <submittedName>
        <fullName evidence="10">BMN1-12</fullName>
    </submittedName>
</protein>
<reference evidence="10 11" key="1">
    <citation type="journal article" date="2012" name="Nucleic Acids Res.">
        <title>Sequencing of the smallest Apicomplexan genome from the human pathogen Babesia microti.</title>
        <authorList>
            <person name="Cornillot E."/>
            <person name="Hadj-Kaddour K."/>
            <person name="Dassouli A."/>
            <person name="Noel B."/>
            <person name="Ranwez V."/>
            <person name="Vacherie B."/>
            <person name="Augagneur Y."/>
            <person name="Bres V."/>
            <person name="Duclos A."/>
            <person name="Randazzo S."/>
            <person name="Carcy B."/>
            <person name="Debierre-Grockiego F."/>
            <person name="Delbecq S."/>
            <person name="Moubri-Menage K."/>
            <person name="Shams-Eldin H."/>
            <person name="Usmani-Brown S."/>
            <person name="Bringaud F."/>
            <person name="Wincker P."/>
            <person name="Vivares C.P."/>
            <person name="Schwarz R.T."/>
            <person name="Schetters T.P."/>
            <person name="Krause P.J."/>
            <person name="Gorenflot A."/>
            <person name="Berry V."/>
            <person name="Barbe V."/>
            <person name="Ben Mamoun C."/>
        </authorList>
    </citation>
    <scope>NUCLEOTIDE SEQUENCE [LARGE SCALE GENOMIC DNA]</scope>
    <source>
        <strain evidence="10 11">RI</strain>
    </source>
</reference>
<dbReference type="KEGG" id="bmic:BMR1_03g00485"/>
<keyword evidence="7" id="KW-0325">Glycoprotein</keyword>
<dbReference type="OrthoDB" id="365660at2759"/>
<dbReference type="EMBL" id="LN871598">
    <property type="protein sequence ID" value="CTQ40697.1"/>
    <property type="molecule type" value="Genomic_DNA"/>
</dbReference>
<evidence type="ECO:0000256" key="2">
    <source>
        <dbReference type="ARBA" id="ARBA00004241"/>
    </source>
</evidence>
<dbReference type="Pfam" id="PF07422">
    <property type="entry name" value="s48_45"/>
    <property type="match status" value="1"/>
</dbReference>
<keyword evidence="3" id="KW-1003">Cell membrane</keyword>
<name>A0A0K3AMA5_BABMR</name>
<feature type="chain" id="PRO_5005493704" evidence="8">
    <location>
        <begin position="20"/>
        <end position="649"/>
    </location>
</feature>
<evidence type="ECO:0000256" key="6">
    <source>
        <dbReference type="ARBA" id="ARBA00023157"/>
    </source>
</evidence>
<dbReference type="InterPro" id="IPR038160">
    <property type="entry name" value="6_CYS_dom_sf"/>
</dbReference>
<evidence type="ECO:0000256" key="7">
    <source>
        <dbReference type="ARBA" id="ARBA00023180"/>
    </source>
</evidence>
<evidence type="ECO:0000259" key="9">
    <source>
        <dbReference type="Pfam" id="PF07422"/>
    </source>
</evidence>
<reference evidence="10 11" key="2">
    <citation type="journal article" date="2013" name="PLoS ONE">
        <title>Whole genome mapping and re-organization of the nuclear and mitochondrial genomes of Babesia microti isolates.</title>
        <authorList>
            <person name="Cornillot E."/>
            <person name="Dassouli A."/>
            <person name="Garg A."/>
            <person name="Pachikara N."/>
            <person name="Randazzo S."/>
            <person name="Depoix D."/>
            <person name="Carcy B."/>
            <person name="Delbecq S."/>
            <person name="Frutos R."/>
            <person name="Silva J.C."/>
            <person name="Sutton R."/>
            <person name="Krause P.J."/>
            <person name="Mamoun C.B."/>
        </authorList>
    </citation>
    <scope>NUCLEOTIDE SEQUENCE [LARGE SCALE GENOMIC DNA]</scope>
    <source>
        <strain evidence="10 11">RI</strain>
    </source>
</reference>
<dbReference type="RefSeq" id="XP_012648708.1">
    <property type="nucleotide sequence ID" value="XM_012793254.1"/>
</dbReference>
<dbReference type="Gene3D" id="2.60.40.2860">
    <property type="match status" value="2"/>
</dbReference>
<sequence>MICKCLIVLLSLRIDVVRGETGILNSIKKATHKLFSSNADLPIESQNLSFTTAEDFRIDKVHEITLNPGDALIITCKGFVNGEKVKLYPPNPDYETLQSPDDELVTYDKLNITTPLRDIIRSITPLIDVAEVDNGILKIIYSKKNVVAARDPSSAINVACSGITSDRDTNNKFGIQWIKVTLGMSIPFSYGCGINAEGLFLNLPDSDSMSGKYTHCKIEPSPGMVIGFYCGQGGYMYPPHCLKKTTIGDFAFESETVSTPLDKKIVSMIKITSLNNFNGTLKCRCISKGVKTAEISIIHEPNRDYIFPRRLARSNAIVTSRNITFIRPGNKIHISAPKEGTTLVSMKKKYIAHLVPKEMDLSTNTLALMSKLGTPELVKIHDILGTASSNGLIDSAATGLTIVKSDDSDVENYININIDYPKDSIVVFKDVAASISALLDIEGEDNRIKKISQIYLNIIATDPYTYGCSVNYLNDSGIFRRDKYVVMDNVDGVVGCKVDARRAEVVGFFCPKPARYDPPNCFEQVYLMKDMRNLPQSNLDDNKLVSERLLSSTKIHLADASEYGQSFSGTHIRAAMFNTKHDMMITNDPTDVENNGSGDAGDDTAKFGPSNAVGCRCIDEEGKILAQILLFVPSSKPNHVSWTRDGVSS</sequence>
<keyword evidence="5" id="KW-0472">Membrane</keyword>
<feature type="domain" description="6-Cys" evidence="9">
    <location>
        <begin position="492"/>
        <end position="544"/>
    </location>
</feature>
<feature type="signal peptide" evidence="8">
    <location>
        <begin position="1"/>
        <end position="19"/>
    </location>
</feature>
<keyword evidence="11" id="KW-1185">Reference proteome</keyword>
<evidence type="ECO:0000256" key="3">
    <source>
        <dbReference type="ARBA" id="ARBA00022475"/>
    </source>
</evidence>
<dbReference type="GO" id="GO:0005886">
    <property type="term" value="C:plasma membrane"/>
    <property type="evidence" value="ECO:0007669"/>
    <property type="project" value="UniProtKB-SubCell"/>
</dbReference>
<dbReference type="OMA" id="LNFACVY"/>
<evidence type="ECO:0000313" key="10">
    <source>
        <dbReference type="EMBL" id="CTQ40697.1"/>
    </source>
</evidence>
<evidence type="ECO:0000256" key="1">
    <source>
        <dbReference type="ARBA" id="ARBA00004236"/>
    </source>
</evidence>
<comment type="subcellular location">
    <subcellularLocation>
        <location evidence="1">Cell membrane</location>
    </subcellularLocation>
    <subcellularLocation>
        <location evidence="2">Cell surface</location>
    </subcellularLocation>
</comment>
<evidence type="ECO:0000256" key="5">
    <source>
        <dbReference type="ARBA" id="ARBA00023136"/>
    </source>
</evidence>
<dbReference type="GeneID" id="24424732"/>
<evidence type="ECO:0000256" key="8">
    <source>
        <dbReference type="SAM" id="SignalP"/>
    </source>
</evidence>
<reference evidence="10 11" key="3">
    <citation type="journal article" date="2016" name="Sci. Rep.">
        <title>Genome-wide diversity and gene expression profiling of Babesia microti isolates identify polymorphic genes that mediate host-pathogen interactions.</title>
        <authorList>
            <person name="Silva J.C."/>
            <person name="Cornillot E."/>
            <person name="McCracken C."/>
            <person name="Usmani-Brown S."/>
            <person name="Dwivedi A."/>
            <person name="Ifeonu O.O."/>
            <person name="Crabtree J."/>
            <person name="Gotia H.T."/>
            <person name="Virji A.Z."/>
            <person name="Reynes C."/>
            <person name="Colinge J."/>
            <person name="Kumar V."/>
            <person name="Lawres L."/>
            <person name="Pazzi J.E."/>
            <person name="Pablo J.V."/>
            <person name="Hung C."/>
            <person name="Brancato J."/>
            <person name="Kumari P."/>
            <person name="Orvis J."/>
            <person name="Tretina K."/>
            <person name="Chibucos M."/>
            <person name="Ott S."/>
            <person name="Sadzewicz L."/>
            <person name="Sengamalay N."/>
            <person name="Shetty A.C."/>
            <person name="Su Q."/>
            <person name="Tallon L."/>
            <person name="Fraser C.M."/>
            <person name="Frutos R."/>
            <person name="Molina D.M."/>
            <person name="Krause P.J."/>
            <person name="Ben Mamoun C."/>
        </authorList>
    </citation>
    <scope>NUCLEOTIDE SEQUENCE [LARGE SCALE GENOMIC DNA]</scope>
    <source>
        <strain evidence="10 11">RI</strain>
    </source>
</reference>
<dbReference type="AlphaFoldDB" id="A0A0K3AMA5"/>
<dbReference type="Proteomes" id="UP000002899">
    <property type="component" value="Chromosome III"/>
</dbReference>
<keyword evidence="4 8" id="KW-0732">Signal</keyword>
<proteinExistence type="predicted"/>
<accession>A0A0K3AMA5</accession>